<feature type="transmembrane region" description="Helical" evidence="7">
    <location>
        <begin position="7"/>
        <end position="31"/>
    </location>
</feature>
<comment type="caution">
    <text evidence="9">The sequence shown here is derived from an EMBL/GenBank/DDBJ whole genome shotgun (WGS) entry which is preliminary data.</text>
</comment>
<dbReference type="AlphaFoldDB" id="X0ZTL8"/>
<comment type="subcellular location">
    <subcellularLocation>
        <location evidence="1">Cell membrane</location>
        <topology evidence="1">Multi-pass membrane protein</topology>
    </subcellularLocation>
</comment>
<keyword evidence="3" id="KW-1003">Cell membrane</keyword>
<feature type="transmembrane region" description="Helical" evidence="7">
    <location>
        <begin position="144"/>
        <end position="166"/>
    </location>
</feature>
<dbReference type="GO" id="GO:0055085">
    <property type="term" value="P:transmembrane transport"/>
    <property type="evidence" value="ECO:0007669"/>
    <property type="project" value="InterPro"/>
</dbReference>
<keyword evidence="4 7" id="KW-0812">Transmembrane</keyword>
<evidence type="ECO:0000256" key="7">
    <source>
        <dbReference type="SAM" id="Phobius"/>
    </source>
</evidence>
<reference evidence="9" key="1">
    <citation type="journal article" date="2014" name="Front. Microbiol.">
        <title>High frequency of phylogenetically diverse reductive dehalogenase-homologous genes in deep subseafloor sedimentary metagenomes.</title>
        <authorList>
            <person name="Kawai M."/>
            <person name="Futagami T."/>
            <person name="Toyoda A."/>
            <person name="Takaki Y."/>
            <person name="Nishi S."/>
            <person name="Hori S."/>
            <person name="Arai W."/>
            <person name="Tsubouchi T."/>
            <person name="Morono Y."/>
            <person name="Uchiyama I."/>
            <person name="Ito T."/>
            <person name="Fujiyama A."/>
            <person name="Inagaki F."/>
            <person name="Takami H."/>
        </authorList>
    </citation>
    <scope>NUCLEOTIDE SEQUENCE</scope>
    <source>
        <strain evidence="9">Expedition CK06-06</strain>
    </source>
</reference>
<dbReference type="Gene3D" id="1.10.3720.10">
    <property type="entry name" value="MetI-like"/>
    <property type="match status" value="1"/>
</dbReference>
<dbReference type="GO" id="GO:0005886">
    <property type="term" value="C:plasma membrane"/>
    <property type="evidence" value="ECO:0007669"/>
    <property type="project" value="UniProtKB-SubCell"/>
</dbReference>
<organism evidence="9">
    <name type="scientific">marine sediment metagenome</name>
    <dbReference type="NCBI Taxonomy" id="412755"/>
    <lineage>
        <taxon>unclassified sequences</taxon>
        <taxon>metagenomes</taxon>
        <taxon>ecological metagenomes</taxon>
    </lineage>
</organism>
<dbReference type="SUPFAM" id="SSF161098">
    <property type="entry name" value="MetI-like"/>
    <property type="match status" value="1"/>
</dbReference>
<dbReference type="InterPro" id="IPR000515">
    <property type="entry name" value="MetI-like"/>
</dbReference>
<evidence type="ECO:0000256" key="6">
    <source>
        <dbReference type="ARBA" id="ARBA00023136"/>
    </source>
</evidence>
<evidence type="ECO:0000256" key="5">
    <source>
        <dbReference type="ARBA" id="ARBA00022989"/>
    </source>
</evidence>
<dbReference type="CDD" id="cd06261">
    <property type="entry name" value="TM_PBP2"/>
    <property type="match status" value="1"/>
</dbReference>
<sequence length="283" mass="32019">IFCRRKGLTWVIISYILIIAGAIGMLMPFLWMVSTSLKDINQIFIIPPKWIPEPIHWENYKRVFELLDFARYYFNTILVTTGRMAGMFIACTLAAYAFARLKFPGRDILFFLLLSSLMLPFEVLMVPVFILMKNLRWINTYQVLIIPHALGAFGGAFSVFLLKQFFLTIPKELEEAAIIDGASPFRIFWSVMLPLVKPALAAMAIFTFGSAWNDFTYPLIVINTDNMKVLALGIAGFKGFREGLTQWPLMMAASAMSILPIVIVFVLAQKYFIEGVKTAGLKG</sequence>
<gene>
    <name evidence="9" type="ORF">S01H4_04397</name>
</gene>
<accession>X0ZTL8</accession>
<protein>
    <recommendedName>
        <fullName evidence="8">ABC transmembrane type-1 domain-containing protein</fullName>
    </recommendedName>
</protein>
<feature type="transmembrane region" description="Helical" evidence="7">
    <location>
        <begin position="72"/>
        <end position="96"/>
    </location>
</feature>
<evidence type="ECO:0000256" key="3">
    <source>
        <dbReference type="ARBA" id="ARBA00022475"/>
    </source>
</evidence>
<dbReference type="PROSITE" id="PS50928">
    <property type="entry name" value="ABC_TM1"/>
    <property type="match status" value="1"/>
</dbReference>
<feature type="non-terminal residue" evidence="9">
    <location>
        <position position="1"/>
    </location>
</feature>
<feature type="transmembrane region" description="Helical" evidence="7">
    <location>
        <begin position="187"/>
        <end position="209"/>
    </location>
</feature>
<evidence type="ECO:0000313" key="9">
    <source>
        <dbReference type="EMBL" id="GAG63788.1"/>
    </source>
</evidence>
<evidence type="ECO:0000259" key="8">
    <source>
        <dbReference type="PROSITE" id="PS50928"/>
    </source>
</evidence>
<evidence type="ECO:0000256" key="2">
    <source>
        <dbReference type="ARBA" id="ARBA00022448"/>
    </source>
</evidence>
<dbReference type="EMBL" id="BART01001173">
    <property type="protein sequence ID" value="GAG63788.1"/>
    <property type="molecule type" value="Genomic_DNA"/>
</dbReference>
<proteinExistence type="predicted"/>
<evidence type="ECO:0000256" key="4">
    <source>
        <dbReference type="ARBA" id="ARBA00022692"/>
    </source>
</evidence>
<dbReference type="InterPro" id="IPR035906">
    <property type="entry name" value="MetI-like_sf"/>
</dbReference>
<keyword evidence="2" id="KW-0813">Transport</keyword>
<feature type="transmembrane region" description="Helical" evidence="7">
    <location>
        <begin position="247"/>
        <end position="268"/>
    </location>
</feature>
<name>X0ZTL8_9ZZZZ</name>
<feature type="domain" description="ABC transmembrane type-1" evidence="8">
    <location>
        <begin position="73"/>
        <end position="268"/>
    </location>
</feature>
<dbReference type="Pfam" id="PF00528">
    <property type="entry name" value="BPD_transp_1"/>
    <property type="match status" value="1"/>
</dbReference>
<evidence type="ECO:0000256" key="1">
    <source>
        <dbReference type="ARBA" id="ARBA00004651"/>
    </source>
</evidence>
<keyword evidence="6 7" id="KW-0472">Membrane</keyword>
<dbReference type="PANTHER" id="PTHR43744:SF12">
    <property type="entry name" value="ABC TRANSPORTER PERMEASE PROTEIN MG189-RELATED"/>
    <property type="match status" value="1"/>
</dbReference>
<dbReference type="PANTHER" id="PTHR43744">
    <property type="entry name" value="ABC TRANSPORTER PERMEASE PROTEIN MG189-RELATED-RELATED"/>
    <property type="match status" value="1"/>
</dbReference>
<keyword evidence="5 7" id="KW-1133">Transmembrane helix</keyword>
<feature type="transmembrane region" description="Helical" evidence="7">
    <location>
        <begin position="108"/>
        <end position="132"/>
    </location>
</feature>